<dbReference type="EMBL" id="CP046244">
    <property type="protein sequence ID" value="QGP91735.1"/>
    <property type="molecule type" value="Genomic_DNA"/>
</dbReference>
<protein>
    <submittedName>
        <fullName evidence="1">Uncharacterized protein</fullName>
    </submittedName>
</protein>
<sequence>MVKSGSEIDERRKHVHGLEHICASTVPIFTALNFDELQKVNNLIRKKEYKKGNVPSRRKLAASNYWKISTGIILRGLWSPPP</sequence>
<reference evidence="1 2" key="1">
    <citation type="submission" date="2019-11" db="EMBL/GenBank/DDBJ databases">
        <title>Genome sequence of Moorella glycerini DSM11254.</title>
        <authorList>
            <person name="Poehlein A."/>
            <person name="Boeer T."/>
            <person name="Daniel R."/>
        </authorList>
    </citation>
    <scope>NUCLEOTIDE SEQUENCE [LARGE SCALE GENOMIC DNA]</scope>
    <source>
        <strain evidence="1 2">DSM 11254</strain>
    </source>
</reference>
<proteinExistence type="predicted"/>
<name>A0A6I5ZQ41_9FIRM</name>
<dbReference type="AlphaFoldDB" id="A0A6I5ZQ41"/>
<keyword evidence="2" id="KW-1185">Reference proteome</keyword>
<evidence type="ECO:0000313" key="2">
    <source>
        <dbReference type="Proteomes" id="UP000425916"/>
    </source>
</evidence>
<organism evidence="1 2">
    <name type="scientific">Neomoorella glycerini</name>
    <dbReference type="NCBI Taxonomy" id="55779"/>
    <lineage>
        <taxon>Bacteria</taxon>
        <taxon>Bacillati</taxon>
        <taxon>Bacillota</taxon>
        <taxon>Clostridia</taxon>
        <taxon>Neomoorellales</taxon>
        <taxon>Neomoorellaceae</taxon>
        <taxon>Neomoorella</taxon>
    </lineage>
</organism>
<evidence type="ECO:0000313" key="1">
    <source>
        <dbReference type="EMBL" id="QGP91735.1"/>
    </source>
</evidence>
<dbReference type="Proteomes" id="UP000425916">
    <property type="component" value="Chromosome"/>
</dbReference>
<gene>
    <name evidence="1" type="ORF">MGLY_10770</name>
</gene>
<accession>A0A6I5ZQ41</accession>